<dbReference type="InterPro" id="IPR025777">
    <property type="entry name" value="GMPS_ATP_PPase_dom"/>
</dbReference>
<sequence length="566" mass="62252">MSKDSFTSPAAHDVFDAASTPKTASAPAPLASRPSQFVAVFDFGAQYGQLIARRVRDLHVYSEIVPCDISADALAAMKPSAIILSGGPASVYAQDAPHMDPAVFTLGIPIFGFCYGQQIMAATLGGAVGHTEKGEYGPAQLERAQNDAAVASLVFADTPQEQTVWMSHRDAVNKLPEGFSVTSSTAVCPIASMECAAKKMYATQFHPEVRHTQYGQQLLSNFLFNVCKLTPNWTMDNIIDDTCARIRATVGKSRVILALSGGVDSSVVAALMHRAIGNQLTCVFVNHGFLRKDEPELVEEVFHKQFNVPLVHVHAEERYLELLRDVTDPEEKRRRIGTEFWKVFFEEAAKLSSGKEPIRYLAQGTIYPDIIESGARKTGGKASTIKSHHNLIPFPEGVHFDLIEPLDHFFKDEVRALGCALGLPSRMVYRQPFPGPGLAIRIIGAVTAEKLEQLRAADAIVREELDAYNERLFQETGERNSQHACWQYFAVLPDIKSVGVMGDERTYQRPCIVRAVESSDAMTADWAKLPFDVLSAISSRIVSEVAGINRVVYDITPKPPATIEWE</sequence>
<dbReference type="PROSITE" id="PS51273">
    <property type="entry name" value="GATASE_TYPE_1"/>
    <property type="match status" value="1"/>
</dbReference>
<dbReference type="PANTHER" id="PTHR11922:SF2">
    <property type="entry name" value="GMP SYNTHASE [GLUTAMINE-HYDROLYZING]"/>
    <property type="match status" value="1"/>
</dbReference>
<dbReference type="SUPFAM" id="SSF54810">
    <property type="entry name" value="GMP synthetase C-terminal dimerisation domain"/>
    <property type="match status" value="1"/>
</dbReference>
<dbReference type="RefSeq" id="WP_006304334.1">
    <property type="nucleotide sequence ID" value="NZ_AEDQ01000023.1"/>
</dbReference>
<keyword evidence="3 9" id="KW-0436">Ligase</keyword>
<dbReference type="Gene3D" id="3.40.50.620">
    <property type="entry name" value="HUPs"/>
    <property type="match status" value="1"/>
</dbReference>
<evidence type="ECO:0000256" key="6">
    <source>
        <dbReference type="ARBA" id="ARBA00022755"/>
    </source>
</evidence>
<feature type="active site" evidence="9">
    <location>
        <position position="208"/>
    </location>
</feature>
<evidence type="ECO:0000313" key="12">
    <source>
        <dbReference type="EMBL" id="EFL43973.1"/>
    </source>
</evidence>
<dbReference type="PRINTS" id="PR00096">
    <property type="entry name" value="GATASE"/>
</dbReference>
<keyword evidence="4 9" id="KW-0547">Nucleotide-binding</keyword>
<name>A0ABP2J3R9_9ACTN</name>
<dbReference type="EMBL" id="AEDQ01000023">
    <property type="protein sequence ID" value="EFL43973.1"/>
    <property type="molecule type" value="Genomic_DNA"/>
</dbReference>
<dbReference type="CDD" id="cd01997">
    <property type="entry name" value="GMP_synthase_C"/>
    <property type="match status" value="1"/>
</dbReference>
<feature type="active site" evidence="9">
    <location>
        <position position="206"/>
    </location>
</feature>
<evidence type="ECO:0000256" key="7">
    <source>
        <dbReference type="ARBA" id="ARBA00022840"/>
    </source>
</evidence>
<evidence type="ECO:0000256" key="8">
    <source>
        <dbReference type="ARBA" id="ARBA00022962"/>
    </source>
</evidence>
<keyword evidence="7 9" id="KW-0067">ATP-binding</keyword>
<dbReference type="SUPFAM" id="SSF52317">
    <property type="entry name" value="Class I glutamine amidotransferase-like"/>
    <property type="match status" value="1"/>
</dbReference>
<dbReference type="NCBIfam" id="TIGR00884">
    <property type="entry name" value="guaA_Cterm"/>
    <property type="match status" value="1"/>
</dbReference>
<dbReference type="CDD" id="cd01742">
    <property type="entry name" value="GATase1_GMP_Synthase"/>
    <property type="match status" value="1"/>
</dbReference>
<dbReference type="Pfam" id="PF00117">
    <property type="entry name" value="GATase"/>
    <property type="match status" value="1"/>
</dbReference>
<keyword evidence="5 9" id="KW-0332">GMP biosynthesis</keyword>
<evidence type="ECO:0000259" key="11">
    <source>
        <dbReference type="PROSITE" id="PS51553"/>
    </source>
</evidence>
<dbReference type="HAMAP" id="MF_00344">
    <property type="entry name" value="GMP_synthase"/>
    <property type="match status" value="1"/>
</dbReference>
<dbReference type="InterPro" id="IPR001674">
    <property type="entry name" value="GMP_synth_C"/>
</dbReference>
<dbReference type="InterPro" id="IPR014729">
    <property type="entry name" value="Rossmann-like_a/b/a_fold"/>
</dbReference>
<organism evidence="12 13">
    <name type="scientific">Fannyhessea vaginae PB189-T1-4</name>
    <dbReference type="NCBI Taxonomy" id="866774"/>
    <lineage>
        <taxon>Bacteria</taxon>
        <taxon>Bacillati</taxon>
        <taxon>Actinomycetota</taxon>
        <taxon>Coriobacteriia</taxon>
        <taxon>Coriobacteriales</taxon>
        <taxon>Atopobiaceae</taxon>
        <taxon>Fannyhessea</taxon>
    </lineage>
</organism>
<dbReference type="InterPro" id="IPR022955">
    <property type="entry name" value="GMP_synthase"/>
</dbReference>
<feature type="active site" description="Nucleophile" evidence="9">
    <location>
        <position position="114"/>
    </location>
</feature>
<evidence type="ECO:0000256" key="10">
    <source>
        <dbReference type="PROSITE-ProRule" id="PRU00886"/>
    </source>
</evidence>
<dbReference type="EC" id="6.3.5.2" evidence="9"/>
<dbReference type="PRINTS" id="PR00099">
    <property type="entry name" value="CPSGATASE"/>
</dbReference>
<keyword evidence="13" id="KW-1185">Reference proteome</keyword>
<comment type="pathway">
    <text evidence="2 9">Purine metabolism; GMP biosynthesis; GMP from XMP (L-Gln route): step 1/1.</text>
</comment>
<dbReference type="PANTHER" id="PTHR11922">
    <property type="entry name" value="GMP SYNTHASE-RELATED"/>
    <property type="match status" value="1"/>
</dbReference>
<dbReference type="InterPro" id="IPR022310">
    <property type="entry name" value="NAD/GMP_synthase"/>
</dbReference>
<comment type="catalytic activity">
    <reaction evidence="9">
        <text>XMP + L-glutamine + ATP + H2O = GMP + L-glutamate + AMP + diphosphate + 2 H(+)</text>
        <dbReference type="Rhea" id="RHEA:11680"/>
        <dbReference type="ChEBI" id="CHEBI:15377"/>
        <dbReference type="ChEBI" id="CHEBI:15378"/>
        <dbReference type="ChEBI" id="CHEBI:29985"/>
        <dbReference type="ChEBI" id="CHEBI:30616"/>
        <dbReference type="ChEBI" id="CHEBI:33019"/>
        <dbReference type="ChEBI" id="CHEBI:57464"/>
        <dbReference type="ChEBI" id="CHEBI:58115"/>
        <dbReference type="ChEBI" id="CHEBI:58359"/>
        <dbReference type="ChEBI" id="CHEBI:456215"/>
        <dbReference type="EC" id="6.3.5.2"/>
    </reaction>
</comment>
<dbReference type="Gene3D" id="3.40.50.880">
    <property type="match status" value="1"/>
</dbReference>
<comment type="function">
    <text evidence="1 9">Catalyzes the synthesis of GMP from XMP.</text>
</comment>
<evidence type="ECO:0000313" key="13">
    <source>
        <dbReference type="Proteomes" id="UP000004431"/>
    </source>
</evidence>
<comment type="caution">
    <text evidence="12">The sequence shown here is derived from an EMBL/GenBank/DDBJ whole genome shotgun (WGS) entry which is preliminary data.</text>
</comment>
<dbReference type="InterPro" id="IPR029062">
    <property type="entry name" value="Class_I_gatase-like"/>
</dbReference>
<evidence type="ECO:0000256" key="2">
    <source>
        <dbReference type="ARBA" id="ARBA00005153"/>
    </source>
</evidence>
<accession>A0ABP2J3R9</accession>
<dbReference type="SUPFAM" id="SSF52402">
    <property type="entry name" value="Adenine nucleotide alpha hydrolases-like"/>
    <property type="match status" value="1"/>
</dbReference>
<keyword evidence="8 9" id="KW-0315">Glutamine amidotransferase</keyword>
<dbReference type="NCBIfam" id="TIGR00888">
    <property type="entry name" value="guaA_Nterm"/>
    <property type="match status" value="1"/>
</dbReference>
<evidence type="ECO:0000256" key="9">
    <source>
        <dbReference type="HAMAP-Rule" id="MF_00344"/>
    </source>
</evidence>
<feature type="binding site" evidence="10">
    <location>
        <begin position="260"/>
        <end position="266"/>
    </location>
    <ligand>
        <name>ATP</name>
        <dbReference type="ChEBI" id="CHEBI:30616"/>
    </ligand>
</feature>
<gene>
    <name evidence="9 12" type="primary">guaA</name>
    <name evidence="12" type="ORF">HMPREF9248_0856</name>
</gene>
<comment type="subunit">
    <text evidence="9">Homodimer.</text>
</comment>
<evidence type="ECO:0000256" key="1">
    <source>
        <dbReference type="ARBA" id="ARBA00002332"/>
    </source>
</evidence>
<dbReference type="Pfam" id="PF02540">
    <property type="entry name" value="NAD_synthase"/>
    <property type="match status" value="1"/>
</dbReference>
<evidence type="ECO:0000256" key="5">
    <source>
        <dbReference type="ARBA" id="ARBA00022749"/>
    </source>
</evidence>
<protein>
    <recommendedName>
        <fullName evidence="9">GMP synthase [glutamine-hydrolyzing]</fullName>
        <ecNumber evidence="9">6.3.5.2</ecNumber>
    </recommendedName>
    <alternativeName>
        <fullName evidence="9">GMP synthetase</fullName>
    </alternativeName>
    <alternativeName>
        <fullName evidence="9">Glutamine amidotransferase</fullName>
    </alternativeName>
</protein>
<feature type="domain" description="GMPS ATP-PPase" evidence="11">
    <location>
        <begin position="233"/>
        <end position="430"/>
    </location>
</feature>
<evidence type="ECO:0000256" key="3">
    <source>
        <dbReference type="ARBA" id="ARBA00022598"/>
    </source>
</evidence>
<dbReference type="InterPro" id="IPR004739">
    <property type="entry name" value="GMP_synth_GATase"/>
</dbReference>
<proteinExistence type="inferred from homology"/>
<evidence type="ECO:0000256" key="4">
    <source>
        <dbReference type="ARBA" id="ARBA00022741"/>
    </source>
</evidence>
<dbReference type="InterPro" id="IPR017926">
    <property type="entry name" value="GATASE"/>
</dbReference>
<keyword evidence="6 9" id="KW-0658">Purine biosynthesis</keyword>
<dbReference type="Gene3D" id="3.30.300.10">
    <property type="match status" value="1"/>
</dbReference>
<dbReference type="Pfam" id="PF00958">
    <property type="entry name" value="GMP_synt_C"/>
    <property type="match status" value="1"/>
</dbReference>
<dbReference type="NCBIfam" id="NF000848">
    <property type="entry name" value="PRK00074.1"/>
    <property type="match status" value="1"/>
</dbReference>
<reference evidence="12 13" key="1">
    <citation type="submission" date="2010-08" db="EMBL/GenBank/DDBJ databases">
        <authorList>
            <person name="Durkin A.S."/>
            <person name="Madupu R."/>
            <person name="Torralba M."/>
            <person name="Gillis M."/>
            <person name="Methe B."/>
            <person name="Sutton G."/>
            <person name="Nelson K.E."/>
        </authorList>
    </citation>
    <scope>NUCLEOTIDE SEQUENCE [LARGE SCALE GENOMIC DNA]</scope>
    <source>
        <strain evidence="12 13">PB189-T1-4</strain>
    </source>
</reference>
<dbReference type="PROSITE" id="PS51553">
    <property type="entry name" value="GMPS_ATP_PPASE"/>
    <property type="match status" value="1"/>
</dbReference>
<dbReference type="GO" id="GO:0003922">
    <property type="term" value="F:GMP synthase (glutamine-hydrolyzing) activity"/>
    <property type="evidence" value="ECO:0007669"/>
    <property type="project" value="UniProtKB-EC"/>
</dbReference>
<dbReference type="Proteomes" id="UP000004431">
    <property type="component" value="Unassembled WGS sequence"/>
</dbReference>